<evidence type="ECO:0000259" key="11">
    <source>
        <dbReference type="PROSITE" id="PS51192"/>
    </source>
</evidence>
<evidence type="ECO:0000256" key="9">
    <source>
        <dbReference type="RuleBase" id="RU367027"/>
    </source>
</evidence>
<dbReference type="GO" id="GO:0000400">
    <property type="term" value="F:four-way junction DNA binding"/>
    <property type="evidence" value="ECO:0007669"/>
    <property type="project" value="TreeGrafter"/>
</dbReference>
<dbReference type="GO" id="GO:0005524">
    <property type="term" value="F:ATP binding"/>
    <property type="evidence" value="ECO:0007669"/>
    <property type="project" value="UniProtKB-UniRule"/>
</dbReference>
<dbReference type="EC" id="3.6.4.12" evidence="9"/>
<comment type="caution">
    <text evidence="13">The sequence shown here is derived from an EMBL/GenBank/DDBJ whole genome shotgun (WGS) entry which is preliminary data.</text>
</comment>
<dbReference type="PROSITE" id="PS51192">
    <property type="entry name" value="HELICASE_ATP_BIND_1"/>
    <property type="match status" value="1"/>
</dbReference>
<evidence type="ECO:0000256" key="6">
    <source>
        <dbReference type="ARBA" id="ARBA00022840"/>
    </source>
</evidence>
<gene>
    <name evidence="13" type="ORF">D9757_006326</name>
</gene>
<feature type="region of interest" description="Disordered" evidence="10">
    <location>
        <begin position="1251"/>
        <end position="1292"/>
    </location>
</feature>
<comment type="function">
    <text evidence="9">ATP-dependent DNA helicase involved in DNA damage repair by homologous recombination and in genome maintenance. Capable of unwinding D-loops. Plays a role in limiting crossover recombinants during mitotic DNA double-strand break (DSB) repair. Component of a FANCM-MHF complex which promotes gene conversion at blocked replication forks, probably by reversal of the stalled fork.</text>
</comment>
<feature type="compositionally biased region" description="Basic and acidic residues" evidence="10">
    <location>
        <begin position="760"/>
        <end position="771"/>
    </location>
</feature>
<dbReference type="Proteomes" id="UP000518752">
    <property type="component" value="Unassembled WGS sequence"/>
</dbReference>
<feature type="region of interest" description="Disordered" evidence="10">
    <location>
        <begin position="30"/>
        <end position="51"/>
    </location>
</feature>
<evidence type="ECO:0000256" key="1">
    <source>
        <dbReference type="ARBA" id="ARBA00004123"/>
    </source>
</evidence>
<protein>
    <recommendedName>
        <fullName evidence="9">ATP-dependent DNA helicase</fullName>
        <ecNumber evidence="9">3.6.4.12</ecNumber>
    </recommendedName>
</protein>
<accession>A0A8H5HGT3</accession>
<dbReference type="GO" id="GO:0043138">
    <property type="term" value="F:3'-5' DNA helicase activity"/>
    <property type="evidence" value="ECO:0007669"/>
    <property type="project" value="TreeGrafter"/>
</dbReference>
<dbReference type="EMBL" id="JAACJN010000049">
    <property type="protein sequence ID" value="KAF5382937.1"/>
    <property type="molecule type" value="Genomic_DNA"/>
</dbReference>
<keyword evidence="4" id="KW-0378">Hydrolase</keyword>
<dbReference type="PROSITE" id="PS51194">
    <property type="entry name" value="HELICASE_CTER"/>
    <property type="match status" value="1"/>
</dbReference>
<dbReference type="CDD" id="cd18801">
    <property type="entry name" value="SF2_C_FANCM_Hef"/>
    <property type="match status" value="1"/>
</dbReference>
<evidence type="ECO:0000256" key="2">
    <source>
        <dbReference type="ARBA" id="ARBA00009889"/>
    </source>
</evidence>
<keyword evidence="6" id="KW-0067">ATP-binding</keyword>
<name>A0A8H5HGT3_9AGAR</name>
<organism evidence="13 14">
    <name type="scientific">Collybiopsis confluens</name>
    <dbReference type="NCBI Taxonomy" id="2823264"/>
    <lineage>
        <taxon>Eukaryota</taxon>
        <taxon>Fungi</taxon>
        <taxon>Dikarya</taxon>
        <taxon>Basidiomycota</taxon>
        <taxon>Agaricomycotina</taxon>
        <taxon>Agaricomycetes</taxon>
        <taxon>Agaricomycetidae</taxon>
        <taxon>Agaricales</taxon>
        <taxon>Marasmiineae</taxon>
        <taxon>Omphalotaceae</taxon>
        <taxon>Collybiopsis</taxon>
    </lineage>
</organism>
<evidence type="ECO:0000256" key="8">
    <source>
        <dbReference type="ARBA" id="ARBA00047995"/>
    </source>
</evidence>
<comment type="similarity">
    <text evidence="2 9">Belongs to the DEAD box helicase family. DEAH subfamily. FANCM sub-subfamily.</text>
</comment>
<evidence type="ECO:0000313" key="14">
    <source>
        <dbReference type="Proteomes" id="UP000518752"/>
    </source>
</evidence>
<feature type="compositionally biased region" description="Polar residues" evidence="10">
    <location>
        <begin position="69"/>
        <end position="95"/>
    </location>
</feature>
<comment type="subunit">
    <text evidence="9">Interacts with the MHF histone-fold complex to form the FANCM-MHF complex.</text>
</comment>
<evidence type="ECO:0000256" key="3">
    <source>
        <dbReference type="ARBA" id="ARBA00022741"/>
    </source>
</evidence>
<dbReference type="InterPro" id="IPR001650">
    <property type="entry name" value="Helicase_C-like"/>
</dbReference>
<reference evidence="13 14" key="1">
    <citation type="journal article" date="2020" name="ISME J.">
        <title>Uncovering the hidden diversity of litter-decomposition mechanisms in mushroom-forming fungi.</title>
        <authorList>
            <person name="Floudas D."/>
            <person name="Bentzer J."/>
            <person name="Ahren D."/>
            <person name="Johansson T."/>
            <person name="Persson P."/>
            <person name="Tunlid A."/>
        </authorList>
    </citation>
    <scope>NUCLEOTIDE SEQUENCE [LARGE SCALE GENOMIC DNA]</scope>
    <source>
        <strain evidence="13 14">CBS 406.79</strain>
    </source>
</reference>
<proteinExistence type="inferred from homology"/>
<evidence type="ECO:0000259" key="12">
    <source>
        <dbReference type="PROSITE" id="PS51194"/>
    </source>
</evidence>
<comment type="catalytic activity">
    <reaction evidence="8 9">
        <text>ATP + H2O = ADP + phosphate + H(+)</text>
        <dbReference type="Rhea" id="RHEA:13065"/>
        <dbReference type="ChEBI" id="CHEBI:15377"/>
        <dbReference type="ChEBI" id="CHEBI:15378"/>
        <dbReference type="ChEBI" id="CHEBI:30616"/>
        <dbReference type="ChEBI" id="CHEBI:43474"/>
        <dbReference type="ChEBI" id="CHEBI:456216"/>
        <dbReference type="EC" id="3.6.4.12"/>
    </reaction>
</comment>
<keyword evidence="5" id="KW-0347">Helicase</keyword>
<dbReference type="GO" id="GO:0009378">
    <property type="term" value="F:four-way junction helicase activity"/>
    <property type="evidence" value="ECO:0007669"/>
    <property type="project" value="TreeGrafter"/>
</dbReference>
<dbReference type="PANTHER" id="PTHR14025:SF20">
    <property type="entry name" value="FANCONI ANEMIA GROUP M PROTEIN"/>
    <property type="match status" value="1"/>
</dbReference>
<sequence length="1311" mass="146654">MPSDDFFFDDVDAETLQQLNDIEARLENNPPRAQVANRAHSPIELESSDYGESFDMDAKTLEALDAIEKSQQVQPRMSTFPPSSTSSKGTLQTTLFGDVLPREAPGGRNQSNLQRSTSKYAQQEPRKVKQWDHTAFAKTGIKSTKKGKGKEKQHNDDVDEEEENLQIEPDFGRSWVQLDLLEAKHWIYPLNRPKRDYQFEIVKSSLFENTVVALPTGLGKTFVAGVIMLNYYRWFPEGKVVFVAPTKPLVAQQIEACHEFCGIPGSDAAELTGQTPREARNKYWSQKRVFYATPQTLINDLVSENCDPREIVLVVIDEAHRATGNYAYNQIIRYMMAKNPHFRVLALTATPGSNKEAVQNLIDGLHISRIEIRNEKELARYSHEKVLFFCLRISILAYSLNASENRAAYHSNDPRNQYYKGPYCETNGCEVRPLIFGLALTDLLQFHFKPIAHIWHGTPILTRIHPYSAQAQSNSLPTNLKYLFGRFQAVGSFARFLGYLMEGTIKMCYDELEQYSRGPPMTDGMTSAEKAAVTRAKKQTSDPLFLNIMNEFRTQNAQGFSIHPKMEKMRTLIIQHFGARMNEDGDPENGQGATKAMVFVTFRAAVEEIVEFLNTESPLIRATAFIGQGTDKRGKKGLAQREQLEVIKKFKENEYNVLVATSIGEEGLDIGEVDLAICYDTQKTPIRMLQRLGRTGRKRSGHVHILLADGREELNFEKAQSSYEDVQAFIIHGSHLEFYADVKRLLPDSIQPRCLEKEMETSPYVREDNRKKLASGGSPKKGIKRKRNDDIGRNMPQGASTTFITAGALIVKGKGKEAKKIKEPKNFDSLGTDDDDDRELAAGISGALQPPLKKSRSAKPRSTAKASAALRRSKTLDPKKSKKTGKGKEKENDVDPLEWTSSQLQAKGIDDSDDMDVESGMLTAVKRAIISPAAPLRMSHPVHTNPGKDEDIIDLTDSTEGDMFHQIYVEIATKFCVDFEQPFESPPKYWSQSPHQTITQKNDASDTSLSWLISDDEDNLEIDIVKSSPAAEQIPEPEYSIVELQDDDDNDSAVKKLLSDGITGDESMVEFVNSGLSPPPPSQIRNVAPLPPPTPRSIRRTNMPPPALPVRTSNPVLDSPRFPEPSFAVRSVGQRRGQLVLLPSTSFVDDSPVQVRRLHRRQDASDSGIPSFTPAQTKKRSGRSAIPAKHNYLFDYAAEHSGDEVSEGSSGSEDVESESDRLFLEELPETQASPSYDQSLVYRRSLMTQAPGEGPAFAHKPVRIGRFGRNSTSGNRQREGVSSSPLVNDEEPNEYEFGSFVVRDDAEISFE</sequence>
<keyword evidence="14" id="KW-1185">Reference proteome</keyword>
<evidence type="ECO:0000256" key="10">
    <source>
        <dbReference type="SAM" id="MobiDB-lite"/>
    </source>
</evidence>
<dbReference type="PANTHER" id="PTHR14025">
    <property type="entry name" value="FANCONI ANEMIA GROUP M FANCM FAMILY MEMBER"/>
    <property type="match status" value="1"/>
</dbReference>
<keyword evidence="3" id="KW-0547">Nucleotide-binding</keyword>
<keyword evidence="7" id="KW-0539">Nucleus</keyword>
<dbReference type="GO" id="GO:0036297">
    <property type="term" value="P:interstrand cross-link repair"/>
    <property type="evidence" value="ECO:0007669"/>
    <property type="project" value="TreeGrafter"/>
</dbReference>
<feature type="domain" description="Helicase ATP-binding" evidence="11">
    <location>
        <begin position="201"/>
        <end position="369"/>
    </location>
</feature>
<dbReference type="Gene3D" id="3.40.50.300">
    <property type="entry name" value="P-loop containing nucleotide triphosphate hydrolases"/>
    <property type="match status" value="2"/>
</dbReference>
<feature type="region of interest" description="Disordered" evidence="10">
    <location>
        <begin position="760"/>
        <end position="799"/>
    </location>
</feature>
<feature type="region of interest" description="Disordered" evidence="10">
    <location>
        <begin position="1159"/>
        <end position="1186"/>
    </location>
</feature>
<dbReference type="CDD" id="cd18033">
    <property type="entry name" value="DEXDc_FANCM"/>
    <property type="match status" value="1"/>
</dbReference>
<evidence type="ECO:0000256" key="4">
    <source>
        <dbReference type="ARBA" id="ARBA00022801"/>
    </source>
</evidence>
<dbReference type="Pfam" id="PF00271">
    <property type="entry name" value="Helicase_C"/>
    <property type="match status" value="1"/>
</dbReference>
<dbReference type="InterPro" id="IPR011545">
    <property type="entry name" value="DEAD/DEAH_box_helicase_dom"/>
</dbReference>
<feature type="region of interest" description="Disordered" evidence="10">
    <location>
        <begin position="814"/>
        <end position="914"/>
    </location>
</feature>
<dbReference type="Pfam" id="PF00270">
    <property type="entry name" value="DEAD"/>
    <property type="match status" value="1"/>
</dbReference>
<dbReference type="InterPro" id="IPR044749">
    <property type="entry name" value="FANCM_DEXDc"/>
</dbReference>
<dbReference type="SMART" id="SM00490">
    <property type="entry name" value="HELICc"/>
    <property type="match status" value="1"/>
</dbReference>
<dbReference type="SUPFAM" id="SSF52540">
    <property type="entry name" value="P-loop containing nucleoside triphosphate hydrolases"/>
    <property type="match status" value="1"/>
</dbReference>
<feature type="region of interest" description="Disordered" evidence="10">
    <location>
        <begin position="1201"/>
        <end position="1236"/>
    </location>
</feature>
<feature type="compositionally biased region" description="Polar residues" evidence="10">
    <location>
        <begin position="1269"/>
        <end position="1286"/>
    </location>
</feature>
<dbReference type="GO" id="GO:0045003">
    <property type="term" value="P:double-strand break repair via synthesis-dependent strand annealing"/>
    <property type="evidence" value="ECO:0007669"/>
    <property type="project" value="TreeGrafter"/>
</dbReference>
<dbReference type="OrthoDB" id="164902at2759"/>
<feature type="domain" description="Helicase C-terminal" evidence="12">
    <location>
        <begin position="573"/>
        <end position="746"/>
    </location>
</feature>
<comment type="subcellular location">
    <subcellularLocation>
        <location evidence="1 9">Nucleus</location>
    </subcellularLocation>
</comment>
<feature type="region of interest" description="Disordered" evidence="10">
    <location>
        <begin position="1072"/>
        <end position="1119"/>
    </location>
</feature>
<dbReference type="FunFam" id="3.40.50.300:FF:000861">
    <property type="entry name" value="Fanconi anemia, complementation group M"/>
    <property type="match status" value="1"/>
</dbReference>
<evidence type="ECO:0000313" key="13">
    <source>
        <dbReference type="EMBL" id="KAF5382937.1"/>
    </source>
</evidence>
<evidence type="ECO:0000256" key="5">
    <source>
        <dbReference type="ARBA" id="ARBA00022806"/>
    </source>
</evidence>
<dbReference type="GO" id="GO:0005634">
    <property type="term" value="C:nucleus"/>
    <property type="evidence" value="ECO:0007669"/>
    <property type="project" value="UniProtKB-SubCell"/>
</dbReference>
<feature type="compositionally biased region" description="Basic and acidic residues" evidence="10">
    <location>
        <begin position="814"/>
        <end position="826"/>
    </location>
</feature>
<dbReference type="SMART" id="SM00487">
    <property type="entry name" value="DEXDc"/>
    <property type="match status" value="1"/>
</dbReference>
<dbReference type="GO" id="GO:0016787">
    <property type="term" value="F:hydrolase activity"/>
    <property type="evidence" value="ECO:0007669"/>
    <property type="project" value="UniProtKB-KW"/>
</dbReference>
<evidence type="ECO:0000256" key="7">
    <source>
        <dbReference type="ARBA" id="ARBA00023242"/>
    </source>
</evidence>
<dbReference type="InterPro" id="IPR014001">
    <property type="entry name" value="Helicase_ATP-bd"/>
</dbReference>
<dbReference type="InterPro" id="IPR027417">
    <property type="entry name" value="P-loop_NTPase"/>
</dbReference>
<feature type="compositionally biased region" description="Polar residues" evidence="10">
    <location>
        <begin position="108"/>
        <end position="121"/>
    </location>
</feature>
<feature type="region of interest" description="Disordered" evidence="10">
    <location>
        <begin position="69"/>
        <end position="165"/>
    </location>
</feature>